<dbReference type="AlphaFoldDB" id="C9SGL0"/>
<feature type="region of interest" description="Disordered" evidence="2">
    <location>
        <begin position="54"/>
        <end position="78"/>
    </location>
</feature>
<evidence type="ECO:0000313" key="4">
    <source>
        <dbReference type="Proteomes" id="UP000008698"/>
    </source>
</evidence>
<dbReference type="KEGG" id="val:VDBG_03636"/>
<gene>
    <name evidence="3" type="ORF">VDBG_03636</name>
</gene>
<keyword evidence="4" id="KW-1185">Reference proteome</keyword>
<dbReference type="EMBL" id="DS985217">
    <property type="protein sequence ID" value="EEY17527.1"/>
    <property type="molecule type" value="Genomic_DNA"/>
</dbReference>
<dbReference type="GeneID" id="9532371"/>
<dbReference type="OMA" id="GMTWEVL"/>
<dbReference type="GO" id="GO:0006890">
    <property type="term" value="P:retrograde vesicle-mediated transport, Golgi to endoplasmic reticulum"/>
    <property type="evidence" value="ECO:0007669"/>
    <property type="project" value="InterPro"/>
</dbReference>
<dbReference type="RefSeq" id="XP_003005683.1">
    <property type="nucleotide sequence ID" value="XM_003005637.1"/>
</dbReference>
<dbReference type="GO" id="GO:0070939">
    <property type="term" value="C:Dsl1/NZR complex"/>
    <property type="evidence" value="ECO:0007669"/>
    <property type="project" value="InterPro"/>
</dbReference>
<dbReference type="PANTHER" id="PTHR13520">
    <property type="entry name" value="RAD50-INTERACTING PROTEIN 1 RINT-1"/>
    <property type="match status" value="1"/>
</dbReference>
<name>C9SGL0_VERA1</name>
<dbReference type="GO" id="GO:0006888">
    <property type="term" value="P:endoplasmic reticulum to Golgi vesicle-mediated transport"/>
    <property type="evidence" value="ECO:0007669"/>
    <property type="project" value="InterPro"/>
</dbReference>
<evidence type="ECO:0000256" key="1">
    <source>
        <dbReference type="SAM" id="Coils"/>
    </source>
</evidence>
<keyword evidence="1" id="KW-0175">Coiled coil</keyword>
<dbReference type="InterPro" id="IPR042044">
    <property type="entry name" value="EXOC6PINT-1/Sec15/Tip20_C_dom2"/>
</dbReference>
<dbReference type="eggNOG" id="KOG2218">
    <property type="taxonomic scope" value="Eukaryota"/>
</dbReference>
<sequence length="858" mass="96584">MCVDIRRPQAWFERPCPAADQWETRLSPPGSQTTIVIPPRQALAPAQHTHPRTYTYRRTHPRPSKHGRVNRATNPEGAQGLDIRVEDYLDDKLQSTTDLESLETLLANVETQRSQLQAQLDNAVKQLDEARFTSRDRQTSLETRIQDFQELQHSIDIRVKVAAASDAPNQAIARLQEPMKKLRTVELAQKYLVLLQEVDALRKEARSHLPESPKAALEPYAQLKQLSVRLAELSGIADDAAVHLVNYVETVTETLWDEMKKTMSAELDAILTKRSWPMGVDPSAEMDDEWLQCFEKLIDLQIPEVVYSTETVTLLPFDVMCKMFISEFRYHFMSDKPTSKPEALGTHCFPWFLATIEKWEDFFRDNLGHMLAAKLKDTPAANNTAYIDPVCAFVTTMLPVLREKVHTVAADAVNVPTFLSSLIGQLMTFDDNIRARFSYDGGNSEDGWAGLTTEVLDKYFEPWFVAEKEFALERFQAIMAAPDARNIDYDYTGSGKTKPTYGATRVTDLLRSITAQYERARNFKHKMRFLIGIQLDILDDFHDRLRGSLEAYQSITSTVGRTLHGVTKEQLAALEGTGALETLCKVYGSSDHVVNTLKDWSNEDFFVTLWDELQTRAKPGNESPEIAGEMSYEEVKDRTSTAVGSDNGDGILFDETIAAYALRRKAAQDFLVGALSKSHNDALKAYSTKVQWTTISDSGAEVDPFQLAITAELDEPLRILRQNLDFLVKALSTAAFRRTWRAALDKLQDFLWGEVLMRQTFTALGAAQFLRDLNAILSLVDRYIPNGVGPLGSLHDALRLLNLPVEAQSAGGVSLKVATDRIFTDNTEAKKMLEALEIDSLTPANARHILQRRLETNE</sequence>
<dbReference type="Proteomes" id="UP000008698">
    <property type="component" value="Unassembled WGS sequence"/>
</dbReference>
<reference evidence="4" key="1">
    <citation type="journal article" date="2011" name="PLoS Pathog.">
        <title>Comparative genomics yields insights into niche adaptation of plant vascular wilt pathogens.</title>
        <authorList>
            <person name="Klosterman S.J."/>
            <person name="Subbarao K.V."/>
            <person name="Kang S."/>
            <person name="Veronese P."/>
            <person name="Gold S.E."/>
            <person name="Thomma B.P.H.J."/>
            <person name="Chen Z."/>
            <person name="Henrissat B."/>
            <person name="Lee Y.-H."/>
            <person name="Park J."/>
            <person name="Garcia-Pedrajas M.D."/>
            <person name="Barbara D.J."/>
            <person name="Anchieta A."/>
            <person name="de Jonge R."/>
            <person name="Santhanam P."/>
            <person name="Maruthachalam K."/>
            <person name="Atallah Z."/>
            <person name="Amyotte S.G."/>
            <person name="Paz Z."/>
            <person name="Inderbitzin P."/>
            <person name="Hayes R.J."/>
            <person name="Heiman D.I."/>
            <person name="Young S."/>
            <person name="Zeng Q."/>
            <person name="Engels R."/>
            <person name="Galagan J."/>
            <person name="Cuomo C.A."/>
            <person name="Dobinson K.F."/>
            <person name="Ma L.-J."/>
        </authorList>
    </citation>
    <scope>NUCLEOTIDE SEQUENCE [LARGE SCALE GENOMIC DNA]</scope>
    <source>
        <strain evidence="4">VaMs.102 / ATCC MYA-4576 / FGSC 10136</strain>
    </source>
</reference>
<dbReference type="InterPro" id="IPR007528">
    <property type="entry name" value="RINT1_Tip20"/>
</dbReference>
<proteinExistence type="predicted"/>
<feature type="coiled-coil region" evidence="1">
    <location>
        <begin position="99"/>
        <end position="133"/>
    </location>
</feature>
<feature type="compositionally biased region" description="Basic residues" evidence="2">
    <location>
        <begin position="54"/>
        <end position="69"/>
    </location>
</feature>
<accession>C9SGL0</accession>
<protein>
    <submittedName>
        <fullName evidence="3">RINT-1 family protein</fullName>
    </submittedName>
</protein>
<evidence type="ECO:0000256" key="2">
    <source>
        <dbReference type="SAM" id="MobiDB-lite"/>
    </source>
</evidence>
<organism evidence="4">
    <name type="scientific">Verticillium alfalfae (strain VaMs.102 / ATCC MYA-4576 / FGSC 10136)</name>
    <name type="common">Verticillium wilt of alfalfa</name>
    <name type="synonym">Verticillium albo-atrum</name>
    <dbReference type="NCBI Taxonomy" id="526221"/>
    <lineage>
        <taxon>Eukaryota</taxon>
        <taxon>Fungi</taxon>
        <taxon>Dikarya</taxon>
        <taxon>Ascomycota</taxon>
        <taxon>Pezizomycotina</taxon>
        <taxon>Sordariomycetes</taxon>
        <taxon>Hypocreomycetidae</taxon>
        <taxon>Glomerellales</taxon>
        <taxon>Plectosphaerellaceae</taxon>
        <taxon>Verticillium</taxon>
    </lineage>
</organism>
<dbReference type="GO" id="GO:0060628">
    <property type="term" value="P:regulation of ER to Golgi vesicle-mediated transport"/>
    <property type="evidence" value="ECO:0007669"/>
    <property type="project" value="TreeGrafter"/>
</dbReference>
<dbReference type="HOGENOM" id="CLU_015529_1_0_1"/>
<dbReference type="PROSITE" id="PS51386">
    <property type="entry name" value="RINT1_TIP20"/>
    <property type="match status" value="1"/>
</dbReference>
<dbReference type="Pfam" id="PF04437">
    <property type="entry name" value="RINT1_TIP1"/>
    <property type="match status" value="1"/>
</dbReference>
<dbReference type="Gene3D" id="1.20.58.670">
    <property type="entry name" value="Dsl1p vesicle tethering complex, Tip20p subunit, domain D"/>
    <property type="match status" value="1"/>
</dbReference>
<evidence type="ECO:0000313" key="3">
    <source>
        <dbReference type="EMBL" id="EEY17527.1"/>
    </source>
</evidence>
<dbReference type="OrthoDB" id="2189254at2759"/>
<dbReference type="STRING" id="526221.C9SGL0"/>
<dbReference type="PANTHER" id="PTHR13520:SF0">
    <property type="entry name" value="RAD50-INTERACTING PROTEIN 1"/>
    <property type="match status" value="1"/>
</dbReference>